<accession>A0A2A2ZH98</accession>
<name>A0A2A2ZH98_MYCAV</name>
<reference evidence="1 2" key="1">
    <citation type="submission" date="2017-08" db="EMBL/GenBank/DDBJ databases">
        <title>Phylogenetic analysis of Mycobacterium avium complex whole genomes.</title>
        <authorList>
            <person name="Caverly L.J."/>
            <person name="Spilker T."/>
            <person name="Lipuma J."/>
        </authorList>
    </citation>
    <scope>NUCLEOTIDE SEQUENCE [LARGE SCALE GENOMIC DNA]</scope>
    <source>
        <strain evidence="1 2">FLAC0165</strain>
    </source>
</reference>
<evidence type="ECO:0000313" key="1">
    <source>
        <dbReference type="EMBL" id="PBA25821.1"/>
    </source>
</evidence>
<evidence type="ECO:0000313" key="2">
    <source>
        <dbReference type="Proteomes" id="UP000217768"/>
    </source>
</evidence>
<dbReference type="AlphaFoldDB" id="A0A2A2ZH98"/>
<protein>
    <submittedName>
        <fullName evidence="1">Uncharacterized protein</fullName>
    </submittedName>
</protein>
<organism evidence="1 2">
    <name type="scientific">Mycobacterium avium</name>
    <dbReference type="NCBI Taxonomy" id="1764"/>
    <lineage>
        <taxon>Bacteria</taxon>
        <taxon>Bacillati</taxon>
        <taxon>Actinomycetota</taxon>
        <taxon>Actinomycetes</taxon>
        <taxon>Mycobacteriales</taxon>
        <taxon>Mycobacteriaceae</taxon>
        <taxon>Mycobacterium</taxon>
        <taxon>Mycobacterium avium complex (MAC)</taxon>
    </lineage>
</organism>
<dbReference type="Proteomes" id="UP000217768">
    <property type="component" value="Unassembled WGS sequence"/>
</dbReference>
<proteinExistence type="predicted"/>
<dbReference type="EMBL" id="NSFD01000041">
    <property type="protein sequence ID" value="PBA25821.1"/>
    <property type="molecule type" value="Genomic_DNA"/>
</dbReference>
<gene>
    <name evidence="1" type="ORF">CKJ66_16355</name>
</gene>
<comment type="caution">
    <text evidence="1">The sequence shown here is derived from an EMBL/GenBank/DDBJ whole genome shotgun (WGS) entry which is preliminary data.</text>
</comment>
<sequence length="98" mass="10306">MSPRPAQSVPPPAHHHEFAGRRSCPRVAETLARGYGIALRHDRPVSPAPPGRAASAGSRRFGEQVADIPLYLGQIRHGEAVNGCRKAGAGVPRAAIGE</sequence>